<dbReference type="PROSITE" id="PS51257">
    <property type="entry name" value="PROKAR_LIPOPROTEIN"/>
    <property type="match status" value="1"/>
</dbReference>
<proteinExistence type="predicted"/>
<evidence type="ECO:0000313" key="1">
    <source>
        <dbReference type="EMBL" id="KAK1707765.1"/>
    </source>
</evidence>
<dbReference type="AlphaFoldDB" id="A0AAD8UAS2"/>
<gene>
    <name evidence="1" type="ORF">BDZ83DRAFT_657660</name>
</gene>
<dbReference type="GeneID" id="85394876"/>
<accession>A0AAD8UAS2</accession>
<evidence type="ECO:0000313" key="2">
    <source>
        <dbReference type="Proteomes" id="UP001244207"/>
    </source>
</evidence>
<comment type="caution">
    <text evidence="1">The sequence shown here is derived from an EMBL/GenBank/DDBJ whole genome shotgun (WGS) entry which is preliminary data.</text>
</comment>
<keyword evidence="2" id="KW-1185">Reference proteome</keyword>
<name>A0AAD8UAS2_GLOAC</name>
<dbReference type="Proteomes" id="UP001244207">
    <property type="component" value="Unassembled WGS sequence"/>
</dbReference>
<protein>
    <submittedName>
        <fullName evidence="1">Uncharacterized protein</fullName>
    </submittedName>
</protein>
<organism evidence="1 2">
    <name type="scientific">Glomerella acutata</name>
    <name type="common">Colletotrichum acutatum</name>
    <dbReference type="NCBI Taxonomy" id="27357"/>
    <lineage>
        <taxon>Eukaryota</taxon>
        <taxon>Fungi</taxon>
        <taxon>Dikarya</taxon>
        <taxon>Ascomycota</taxon>
        <taxon>Pezizomycotina</taxon>
        <taxon>Sordariomycetes</taxon>
        <taxon>Hypocreomycetidae</taxon>
        <taxon>Glomerellales</taxon>
        <taxon>Glomerellaceae</taxon>
        <taxon>Colletotrichum</taxon>
        <taxon>Colletotrichum acutatum species complex</taxon>
    </lineage>
</organism>
<dbReference type="EMBL" id="JAHMHS010000204">
    <property type="protein sequence ID" value="KAK1707765.1"/>
    <property type="molecule type" value="Genomic_DNA"/>
</dbReference>
<reference evidence="1" key="1">
    <citation type="submission" date="2021-12" db="EMBL/GenBank/DDBJ databases">
        <title>Comparative genomics, transcriptomics and evolutionary studies reveal genomic signatures of adaptation to plant cell wall in hemibiotrophic fungi.</title>
        <authorList>
            <consortium name="DOE Joint Genome Institute"/>
            <person name="Baroncelli R."/>
            <person name="Diaz J.F."/>
            <person name="Benocci T."/>
            <person name="Peng M."/>
            <person name="Battaglia E."/>
            <person name="Haridas S."/>
            <person name="Andreopoulos W."/>
            <person name="Labutti K."/>
            <person name="Pangilinan J."/>
            <person name="Floch G.L."/>
            <person name="Makela M.R."/>
            <person name="Henrissat B."/>
            <person name="Grigoriev I.V."/>
            <person name="Crouch J.A."/>
            <person name="De Vries R.P."/>
            <person name="Sukno S.A."/>
            <person name="Thon M.R."/>
        </authorList>
    </citation>
    <scope>NUCLEOTIDE SEQUENCE</scope>
    <source>
        <strain evidence="1">CBS 112980</strain>
    </source>
</reference>
<dbReference type="RefSeq" id="XP_060358143.1">
    <property type="nucleotide sequence ID" value="XM_060510977.1"/>
</dbReference>
<sequence length="123" mass="13960">MIQNKGGYFPCGSLLACSRSKSLSRPLPFYCNPPYTTRIVKPHATTWERHAISRQEMHSAAQVAALPPHTWLAYYMSLQEAWNFITGRSTKGLAFRTKRFSLGTAWQYMCPRPSSTLLSAFAR</sequence>